<evidence type="ECO:0000313" key="9">
    <source>
        <dbReference type="Proteomes" id="UP000219215"/>
    </source>
</evidence>
<evidence type="ECO:0000256" key="3">
    <source>
        <dbReference type="ARBA" id="ARBA00022729"/>
    </source>
</evidence>
<organism evidence="8 9">
    <name type="scientific">Pseudodesulfovibrio profundus</name>
    <dbReference type="NCBI Taxonomy" id="57320"/>
    <lineage>
        <taxon>Bacteria</taxon>
        <taxon>Pseudomonadati</taxon>
        <taxon>Thermodesulfobacteriota</taxon>
        <taxon>Desulfovibrionia</taxon>
        <taxon>Desulfovibrionales</taxon>
        <taxon>Desulfovibrionaceae</taxon>
    </lineage>
</organism>
<dbReference type="OrthoDB" id="9789227at2"/>
<dbReference type="EMBL" id="LT907975">
    <property type="protein sequence ID" value="SOB57625.1"/>
    <property type="molecule type" value="Genomic_DNA"/>
</dbReference>
<dbReference type="PANTHER" id="PTHR34933">
    <property type="entry name" value="FLAGELLAR L-RING PROTEIN"/>
    <property type="match status" value="1"/>
</dbReference>
<keyword evidence="5 7" id="KW-0975">Bacterial flagellum</keyword>
<evidence type="ECO:0000256" key="2">
    <source>
        <dbReference type="ARBA" id="ARBA00006929"/>
    </source>
</evidence>
<evidence type="ECO:0000256" key="7">
    <source>
        <dbReference type="HAMAP-Rule" id="MF_00415"/>
    </source>
</evidence>
<dbReference type="GO" id="GO:0003774">
    <property type="term" value="F:cytoskeletal motor activity"/>
    <property type="evidence" value="ECO:0007669"/>
    <property type="project" value="InterPro"/>
</dbReference>
<evidence type="ECO:0000256" key="4">
    <source>
        <dbReference type="ARBA" id="ARBA00023136"/>
    </source>
</evidence>
<dbReference type="HAMAP" id="MF_00415">
    <property type="entry name" value="FlgH"/>
    <property type="match status" value="1"/>
</dbReference>
<sequence>MRHHIFTTLAATLLGSTVLMVGCASRYVEQPMPILTPPVYEEQDPTSNPGSLYDANRSEFLYDDNRASRIGDIVLVKVSESATTNIKSETTADKENSINNEVTAMPNTGIISNIPLAKELGASVGANIGASQSSEFSGTGETKQESNFEATVATRIVRRLPGNLLQVEGARRIRVNAETQFLVVRGLIRQRDIASDNSIPSTSLAEAQIEIYGQGVLADKQKPGWLSRILDNIYPF</sequence>
<comment type="subcellular location">
    <subcellularLocation>
        <location evidence="7">Cell outer membrane</location>
        <topology evidence="7">Lipid-anchor</topology>
    </subcellularLocation>
    <subcellularLocation>
        <location evidence="7">Bacterial flagellum basal body</location>
    </subcellularLocation>
</comment>
<evidence type="ECO:0000256" key="1">
    <source>
        <dbReference type="ARBA" id="ARBA00002591"/>
    </source>
</evidence>
<keyword evidence="8" id="KW-0966">Cell projection</keyword>
<dbReference type="AlphaFoldDB" id="A0A2C8F676"/>
<reference evidence="9" key="1">
    <citation type="submission" date="2017-09" db="EMBL/GenBank/DDBJ databases">
        <authorList>
            <person name="Regsiter A."/>
            <person name="William W."/>
        </authorList>
    </citation>
    <scope>NUCLEOTIDE SEQUENCE [LARGE SCALE GENOMIC DNA]</scope>
    <source>
        <strain evidence="9">500-1</strain>
    </source>
</reference>
<keyword evidence="9" id="KW-1185">Reference proteome</keyword>
<evidence type="ECO:0000256" key="5">
    <source>
        <dbReference type="ARBA" id="ARBA00023143"/>
    </source>
</evidence>
<dbReference type="Pfam" id="PF02107">
    <property type="entry name" value="FlgH"/>
    <property type="match status" value="1"/>
</dbReference>
<keyword evidence="6 7" id="KW-0998">Cell outer membrane</keyword>
<evidence type="ECO:0000313" key="8">
    <source>
        <dbReference type="EMBL" id="SOB57625.1"/>
    </source>
</evidence>
<dbReference type="RefSeq" id="WP_097010840.1">
    <property type="nucleotide sequence ID" value="NZ_LT907975.1"/>
</dbReference>
<comment type="subunit">
    <text evidence="7">The basal body constitutes a major portion of the flagellar organelle and consists of four rings (L,P,S, and M) mounted on a central rod.</text>
</comment>
<comment type="function">
    <text evidence="1 7">Assembles around the rod to form the L-ring and probably protects the motor/basal body from shearing forces during rotation.</text>
</comment>
<keyword evidence="7" id="KW-0449">Lipoprotein</keyword>
<dbReference type="GO" id="GO:0009279">
    <property type="term" value="C:cell outer membrane"/>
    <property type="evidence" value="ECO:0007669"/>
    <property type="project" value="UniProtKB-SubCell"/>
</dbReference>
<dbReference type="KEGG" id="pprf:DPRO_0738"/>
<name>A0A2C8F676_9BACT</name>
<dbReference type="PRINTS" id="PR01008">
    <property type="entry name" value="FLGLRINGFLGH"/>
</dbReference>
<dbReference type="PROSITE" id="PS51257">
    <property type="entry name" value="PROKAR_LIPOPROTEIN"/>
    <property type="match status" value="1"/>
</dbReference>
<accession>A0A2C8F676</accession>
<dbReference type="Proteomes" id="UP000219215">
    <property type="component" value="Chromosome DPRO"/>
</dbReference>
<evidence type="ECO:0000256" key="6">
    <source>
        <dbReference type="ARBA" id="ARBA00023237"/>
    </source>
</evidence>
<keyword evidence="8" id="KW-0969">Cilium</keyword>
<dbReference type="PANTHER" id="PTHR34933:SF1">
    <property type="entry name" value="FLAGELLAR L-RING PROTEIN"/>
    <property type="match status" value="1"/>
</dbReference>
<dbReference type="GO" id="GO:0009427">
    <property type="term" value="C:bacterial-type flagellum basal body, distal rod, L ring"/>
    <property type="evidence" value="ECO:0007669"/>
    <property type="project" value="InterPro"/>
</dbReference>
<keyword evidence="8" id="KW-0282">Flagellum</keyword>
<comment type="similarity">
    <text evidence="2 7">Belongs to the FlgH family.</text>
</comment>
<dbReference type="InterPro" id="IPR000527">
    <property type="entry name" value="Flag_Lring"/>
</dbReference>
<gene>
    <name evidence="7 8" type="primary">flgH</name>
    <name evidence="8" type="ORF">DPRO_0738</name>
</gene>
<keyword evidence="4 7" id="KW-0472">Membrane</keyword>
<keyword evidence="3 7" id="KW-0732">Signal</keyword>
<protein>
    <recommendedName>
        <fullName evidence="7">Flagellar L-ring protein</fullName>
    </recommendedName>
    <alternativeName>
        <fullName evidence="7">Basal body L-ring protein</fullName>
    </alternativeName>
</protein>
<proteinExistence type="inferred from homology"/>
<dbReference type="GO" id="GO:0071973">
    <property type="term" value="P:bacterial-type flagellum-dependent cell motility"/>
    <property type="evidence" value="ECO:0007669"/>
    <property type="project" value="InterPro"/>
</dbReference>